<evidence type="ECO:0000256" key="8">
    <source>
        <dbReference type="ARBA" id="ARBA00022927"/>
    </source>
</evidence>
<evidence type="ECO:0000256" key="7">
    <source>
        <dbReference type="ARBA" id="ARBA00022753"/>
    </source>
</evidence>
<accession>A0A4Y7MTE3</accession>
<comment type="similarity">
    <text evidence="3 10">Belongs to the SNF8 family.</text>
</comment>
<organism evidence="11">
    <name type="scientific">Daphnia pulex</name>
    <name type="common">Water flea</name>
    <dbReference type="NCBI Taxonomy" id="6669"/>
    <lineage>
        <taxon>Eukaryota</taxon>
        <taxon>Metazoa</taxon>
        <taxon>Ecdysozoa</taxon>
        <taxon>Arthropoda</taxon>
        <taxon>Crustacea</taxon>
        <taxon>Branchiopoda</taxon>
        <taxon>Diplostraca</taxon>
        <taxon>Cladocera</taxon>
        <taxon>Anomopoda</taxon>
        <taxon>Daphniidae</taxon>
        <taxon>Daphnia</taxon>
    </lineage>
</organism>
<sequence length="260" mass="29443">MRKRPGIGAIHKQRVEQERFRGKATELQDNVFEQMTNQMEKFRTNLETFASKHRNEIKKNPAFRKQFQDMCASIGVDPLASSKGFWSELLGVGDFYYEIAVQVIEVCLATSPRNGGLITLGELRQRLIKARGKAQHHQEISNDDIIRAIKKLKVLGPGFSIVSLKGTQDTSDILIRSIPGELSADHTEVLKAAEAQSFTSVKALKSTLNWDDVRCLQILNELLRDGVAWVDEQSPEKTYWFPSFFKPLMSEDEIVLPPPN</sequence>
<evidence type="ECO:0000256" key="6">
    <source>
        <dbReference type="ARBA" id="ARBA00022490"/>
    </source>
</evidence>
<evidence type="ECO:0000256" key="9">
    <source>
        <dbReference type="ARBA" id="ARBA00023136"/>
    </source>
</evidence>
<evidence type="ECO:0000256" key="2">
    <source>
        <dbReference type="ARBA" id="ARBA00004496"/>
    </source>
</evidence>
<evidence type="ECO:0000256" key="1">
    <source>
        <dbReference type="ARBA" id="ARBA00004481"/>
    </source>
</evidence>
<evidence type="ECO:0000256" key="5">
    <source>
        <dbReference type="ARBA" id="ARBA00022448"/>
    </source>
</evidence>
<dbReference type="Gene3D" id="6.10.140.180">
    <property type="match status" value="1"/>
</dbReference>
<dbReference type="InterPro" id="IPR040608">
    <property type="entry name" value="Snf8/Vps36"/>
</dbReference>
<dbReference type="PIRSF" id="PIRSF017215">
    <property type="entry name" value="ESCRT2_Vps22"/>
    <property type="match status" value="1"/>
</dbReference>
<keyword evidence="7" id="KW-0967">Endosome</keyword>
<dbReference type="InterPro" id="IPR016689">
    <property type="entry name" value="ESCRT-2_cplx_Snf8"/>
</dbReference>
<dbReference type="FunFam" id="1.10.10.10:FF:000085">
    <property type="entry name" value="Vacuolar-sorting protein SNF8"/>
    <property type="match status" value="1"/>
</dbReference>
<evidence type="ECO:0000256" key="10">
    <source>
        <dbReference type="PIRNR" id="PIRNR017215"/>
    </source>
</evidence>
<dbReference type="InterPro" id="IPR036388">
    <property type="entry name" value="WH-like_DNA-bd_sf"/>
</dbReference>
<dbReference type="GO" id="GO:0006511">
    <property type="term" value="P:ubiquitin-dependent protein catabolic process"/>
    <property type="evidence" value="ECO:0007669"/>
    <property type="project" value="UniProtKB-ARBA"/>
</dbReference>
<evidence type="ECO:0000313" key="11">
    <source>
        <dbReference type="EMBL" id="SVE83783.1"/>
    </source>
</evidence>
<comment type="subcellular location">
    <subcellularLocation>
        <location evidence="2">Cytoplasm</location>
    </subcellularLocation>
    <subcellularLocation>
        <location evidence="1">Endosome membrane</location>
        <topology evidence="1">Peripheral membrane protein</topology>
    </subcellularLocation>
</comment>
<name>A0A4Y7MTE3_DAPPU</name>
<keyword evidence="9" id="KW-0472">Membrane</keyword>
<protein>
    <recommendedName>
        <fullName evidence="4 10">Vacuolar-sorting protein SNF8</fullName>
    </recommendedName>
</protein>
<dbReference type="GO" id="GO:0006886">
    <property type="term" value="P:intracellular protein transport"/>
    <property type="evidence" value="ECO:0007669"/>
    <property type="project" value="UniProtKB-ARBA"/>
</dbReference>
<dbReference type="GO" id="GO:0072594">
    <property type="term" value="P:establishment of protein localization to organelle"/>
    <property type="evidence" value="ECO:0007669"/>
    <property type="project" value="UniProtKB-ARBA"/>
</dbReference>
<dbReference type="InterPro" id="IPR036390">
    <property type="entry name" value="WH_DNA-bd_sf"/>
</dbReference>
<dbReference type="GO" id="GO:0000814">
    <property type="term" value="C:ESCRT II complex"/>
    <property type="evidence" value="ECO:0007669"/>
    <property type="project" value="UniProtKB-UniRule"/>
</dbReference>
<dbReference type="GO" id="GO:0071985">
    <property type="term" value="P:multivesicular body sorting pathway"/>
    <property type="evidence" value="ECO:0007669"/>
    <property type="project" value="UniProtKB-UniRule"/>
</dbReference>
<dbReference type="AlphaFoldDB" id="A0A4Y7MTE3"/>
<evidence type="ECO:0000256" key="4">
    <source>
        <dbReference type="ARBA" id="ARBA00017052"/>
    </source>
</evidence>
<comment type="function">
    <text evidence="10">Component of the endosomal sorting complex required for transport II (ESCRT-II), which is required for multivesicular body (MVB) formation and sorting of endosomal cargo proteins into MVBs.</text>
</comment>
<dbReference type="Gene3D" id="1.10.10.10">
    <property type="entry name" value="Winged helix-like DNA-binding domain superfamily/Winged helix DNA-binding domain"/>
    <property type="match status" value="2"/>
</dbReference>
<keyword evidence="5 10" id="KW-0813">Transport</keyword>
<gene>
    <name evidence="11" type="primary">EOG090X09XM</name>
</gene>
<dbReference type="GO" id="GO:0007034">
    <property type="term" value="P:vacuolar transport"/>
    <property type="evidence" value="ECO:0007669"/>
    <property type="project" value="UniProtKB-ARBA"/>
</dbReference>
<keyword evidence="6" id="KW-0963">Cytoplasm</keyword>
<dbReference type="EMBL" id="LR014164">
    <property type="protein sequence ID" value="SVE83783.1"/>
    <property type="molecule type" value="mRNA"/>
</dbReference>
<proteinExistence type="evidence at transcript level"/>
<dbReference type="SUPFAM" id="SSF46785">
    <property type="entry name" value="Winged helix' DNA-binding domain"/>
    <property type="match status" value="2"/>
</dbReference>
<dbReference type="PANTHER" id="PTHR12806:SF0">
    <property type="entry name" value="VACUOLAR-SORTING PROTEIN SNF8"/>
    <property type="match status" value="1"/>
</dbReference>
<dbReference type="PANTHER" id="PTHR12806">
    <property type="entry name" value="EAP30 SUBUNIT OF ELL COMPLEX"/>
    <property type="match status" value="1"/>
</dbReference>
<dbReference type="Pfam" id="PF04157">
    <property type="entry name" value="EAP30"/>
    <property type="match status" value="1"/>
</dbReference>
<evidence type="ECO:0000256" key="3">
    <source>
        <dbReference type="ARBA" id="ARBA00009834"/>
    </source>
</evidence>
<dbReference type="OrthoDB" id="283883at2759"/>
<comment type="subunit">
    <text evidence="10">Component of the endosomal sorting complex required for transport II (ESCRT-II).</text>
</comment>
<reference evidence="11" key="1">
    <citation type="submission" date="2018-08" db="EMBL/GenBank/DDBJ databases">
        <authorList>
            <person name="Cornetti L."/>
        </authorList>
    </citation>
    <scope>NUCLEOTIDE SEQUENCE</scope>
    <source>
        <strain evidence="11">CH-H</strain>
    </source>
</reference>
<dbReference type="FunFam" id="1.10.10.10:FF:000397">
    <property type="entry name" value="Vacuolar-sorting protein SNF8"/>
    <property type="match status" value="1"/>
</dbReference>
<keyword evidence="8 10" id="KW-0653">Protein transport</keyword>